<dbReference type="Proteomes" id="UP000321901">
    <property type="component" value="Unassembled WGS sequence"/>
</dbReference>
<accession>A0A511Z6T5</accession>
<dbReference type="CDD" id="cd00093">
    <property type="entry name" value="HTH_XRE"/>
    <property type="match status" value="1"/>
</dbReference>
<dbReference type="InterPro" id="IPR050807">
    <property type="entry name" value="TransReg_Diox_bact_type"/>
</dbReference>
<sequence>MTHVGENIKRIRTAKNMTISDVANEHVSRGMISLIENGKTQPSIERLQHIARQLNVDISELVEEVPREKMKSILKQALGLWQQPEIQPTIEAAALLKPILEKNPTGYEAARMYELYARILYHLYVVAIDQYKDIEENDWEPFIGEAINLYRDLQMDWRVIECQGFLSEIQFDMADYYGTVEIIDQALEELTVMDSLETKSMYIQLLGTKTFALESLGRYEEAHKQLDEAIHFAREQLVMDQYYNLLNARAFLYYDSQQPEKAQEYVEECSLFVKLIKHEGLSFDYELNQVFREEFYKKDYLKALAIAEKLIGKIEASEAYPKEVKAEFNTLPKSLLARVLTRLERYEEALLLFEDNPIVLPERIQLNPIDVALRVLSNSYEALCHYHLGNPKKAEELARSTVERMHNMPHSSIYHFAREVLAEVAAK</sequence>
<dbReference type="InterPro" id="IPR011990">
    <property type="entry name" value="TPR-like_helical_dom_sf"/>
</dbReference>
<evidence type="ECO:0000256" key="1">
    <source>
        <dbReference type="ARBA" id="ARBA00023125"/>
    </source>
</evidence>
<evidence type="ECO:0000313" key="3">
    <source>
        <dbReference type="EMBL" id="GEN83149.1"/>
    </source>
</evidence>
<dbReference type="RefSeq" id="WP_147056785.1">
    <property type="nucleotide sequence ID" value="NZ_BJYL01000017.1"/>
</dbReference>
<organism evidence="3 4">
    <name type="scientific">Sporosarcina luteola</name>
    <dbReference type="NCBI Taxonomy" id="582850"/>
    <lineage>
        <taxon>Bacteria</taxon>
        <taxon>Bacillati</taxon>
        <taxon>Bacillota</taxon>
        <taxon>Bacilli</taxon>
        <taxon>Bacillales</taxon>
        <taxon>Caryophanaceae</taxon>
        <taxon>Sporosarcina</taxon>
    </lineage>
</organism>
<dbReference type="Gene3D" id="1.25.40.10">
    <property type="entry name" value="Tetratricopeptide repeat domain"/>
    <property type="match status" value="2"/>
</dbReference>
<dbReference type="InterPro" id="IPR010982">
    <property type="entry name" value="Lambda_DNA-bd_dom_sf"/>
</dbReference>
<dbReference type="AlphaFoldDB" id="A0A511Z6T5"/>
<dbReference type="GO" id="GO:0005829">
    <property type="term" value="C:cytosol"/>
    <property type="evidence" value="ECO:0007669"/>
    <property type="project" value="TreeGrafter"/>
</dbReference>
<reference evidence="3 4" key="1">
    <citation type="submission" date="2019-07" db="EMBL/GenBank/DDBJ databases">
        <title>Whole genome shotgun sequence of Sporosarcina luteola NBRC 105378.</title>
        <authorList>
            <person name="Hosoyama A."/>
            <person name="Uohara A."/>
            <person name="Ohji S."/>
            <person name="Ichikawa N."/>
        </authorList>
    </citation>
    <scope>NUCLEOTIDE SEQUENCE [LARGE SCALE GENOMIC DNA]</scope>
    <source>
        <strain evidence="3 4">NBRC 105378</strain>
    </source>
</reference>
<protein>
    <recommendedName>
        <fullName evidence="2">HTH cro/C1-type domain-containing protein</fullName>
    </recommendedName>
</protein>
<feature type="domain" description="HTH cro/C1-type" evidence="2">
    <location>
        <begin position="8"/>
        <end position="61"/>
    </location>
</feature>
<comment type="caution">
    <text evidence="3">The sequence shown here is derived from an EMBL/GenBank/DDBJ whole genome shotgun (WGS) entry which is preliminary data.</text>
</comment>
<dbReference type="SMART" id="SM00530">
    <property type="entry name" value="HTH_XRE"/>
    <property type="match status" value="1"/>
</dbReference>
<dbReference type="Pfam" id="PF01381">
    <property type="entry name" value="HTH_3"/>
    <property type="match status" value="1"/>
</dbReference>
<keyword evidence="4" id="KW-1185">Reference proteome</keyword>
<dbReference type="PROSITE" id="PS50943">
    <property type="entry name" value="HTH_CROC1"/>
    <property type="match status" value="1"/>
</dbReference>
<keyword evidence="1" id="KW-0238">DNA-binding</keyword>
<dbReference type="Gene3D" id="1.10.260.40">
    <property type="entry name" value="lambda repressor-like DNA-binding domains"/>
    <property type="match status" value="1"/>
</dbReference>
<dbReference type="GO" id="GO:0003700">
    <property type="term" value="F:DNA-binding transcription factor activity"/>
    <property type="evidence" value="ECO:0007669"/>
    <property type="project" value="TreeGrafter"/>
</dbReference>
<dbReference type="SUPFAM" id="SSF48452">
    <property type="entry name" value="TPR-like"/>
    <property type="match status" value="2"/>
</dbReference>
<dbReference type="EMBL" id="BJYL01000017">
    <property type="protein sequence ID" value="GEN83149.1"/>
    <property type="molecule type" value="Genomic_DNA"/>
</dbReference>
<dbReference type="PANTHER" id="PTHR46797">
    <property type="entry name" value="HTH-TYPE TRANSCRIPTIONAL REGULATOR"/>
    <property type="match status" value="1"/>
</dbReference>
<evidence type="ECO:0000259" key="2">
    <source>
        <dbReference type="PROSITE" id="PS50943"/>
    </source>
</evidence>
<dbReference type="GO" id="GO:0003677">
    <property type="term" value="F:DNA binding"/>
    <property type="evidence" value="ECO:0007669"/>
    <property type="project" value="UniProtKB-KW"/>
</dbReference>
<name>A0A511Z6T5_9BACL</name>
<dbReference type="InterPro" id="IPR001387">
    <property type="entry name" value="Cro/C1-type_HTH"/>
</dbReference>
<dbReference type="OrthoDB" id="9814553at2"/>
<dbReference type="SUPFAM" id="SSF47413">
    <property type="entry name" value="lambda repressor-like DNA-binding domains"/>
    <property type="match status" value="1"/>
</dbReference>
<evidence type="ECO:0000313" key="4">
    <source>
        <dbReference type="Proteomes" id="UP000321901"/>
    </source>
</evidence>
<gene>
    <name evidence="3" type="ORF">SLU01_14610</name>
</gene>
<dbReference type="PANTHER" id="PTHR46797:SF1">
    <property type="entry name" value="METHYLPHOSPHONATE SYNTHASE"/>
    <property type="match status" value="1"/>
</dbReference>
<proteinExistence type="predicted"/>